<dbReference type="Gene3D" id="3.90.1580.10">
    <property type="entry name" value="paralog of FGE (formylglycine-generating enzyme)"/>
    <property type="match status" value="2"/>
</dbReference>
<dbReference type="AlphaFoldDB" id="A0A843BB53"/>
<evidence type="ECO:0000259" key="4">
    <source>
        <dbReference type="Pfam" id="PF03781"/>
    </source>
</evidence>
<dbReference type="InterPro" id="IPR005532">
    <property type="entry name" value="SUMF_dom"/>
</dbReference>
<feature type="domain" description="Sulfatase-modifying factor enzyme-like" evidence="4">
    <location>
        <begin position="207"/>
        <end position="342"/>
    </location>
</feature>
<evidence type="ECO:0000313" key="7">
    <source>
        <dbReference type="Proteomes" id="UP000530032"/>
    </source>
</evidence>
<dbReference type="SUPFAM" id="SSF56436">
    <property type="entry name" value="C-type lectin-like"/>
    <property type="match status" value="1"/>
</dbReference>
<keyword evidence="7" id="KW-1185">Reference proteome</keyword>
<dbReference type="EMBL" id="JABBCQ020000016">
    <property type="protein sequence ID" value="MBI1626144.1"/>
    <property type="molecule type" value="Genomic_DNA"/>
</dbReference>
<dbReference type="PANTHER" id="PTHR23150:SF36">
    <property type="entry name" value="HERCYNINE OXYGENASE"/>
    <property type="match status" value="1"/>
</dbReference>
<sequence length="446" mass="49764">MPMREVPDQGLQPMRPAHAGRPDWAALALQYERVRAHTQRLAAPLSAEDACVQSMPDASPAKWHLAHSSWFFETFVLSVHQQGYSPFDVSFRMLFNSYYQQVGARHPRAQRGLLTRPPLAYVMAYRAAVDAQMLALMTGMNARSTVEQAAVAQLIALGLQHEQQHQELLLTDVKHLLSCHPLWPAYASDGLVNASLERAAADLAWQSIEAGVYAIGHGGSGFAFDNEMPRHSVYVQAAQIALRPVSNGEYLRFVLEGGYSQPQWWLSEGWDWCQAQQLSHPWYWRALENSAGAVGWQEFSLHGAVALHVQRPVCHLSYFEADAYARWAGARLPTEMEWEVAMGVYGWPELLLGANPSLHPEPMTGDPGPAIGRVWEWTQSSYAAYPGFRVAEGAVGEYNGKFMVNQYVLRGGSCLTPAGHARLSYRNFFPATARWQMTGLRLARDA</sequence>
<dbReference type="RefSeq" id="WP_198461467.1">
    <property type="nucleotide sequence ID" value="NZ_JABBCQ020000016.1"/>
</dbReference>
<evidence type="ECO:0000256" key="1">
    <source>
        <dbReference type="ARBA" id="ARBA00023002"/>
    </source>
</evidence>
<gene>
    <name evidence="6" type="ORF">HF327_016745</name>
</gene>
<feature type="domain" description="DinB-like" evidence="5">
    <location>
        <begin position="30"/>
        <end position="168"/>
    </location>
</feature>
<dbReference type="InterPro" id="IPR024775">
    <property type="entry name" value="DinB-like"/>
</dbReference>
<comment type="caution">
    <text evidence="6">The sequence shown here is derived from an EMBL/GenBank/DDBJ whole genome shotgun (WGS) entry which is preliminary data.</text>
</comment>
<dbReference type="InterPro" id="IPR042095">
    <property type="entry name" value="SUMF_sf"/>
</dbReference>
<keyword evidence="1" id="KW-0560">Oxidoreductase</keyword>
<dbReference type="GO" id="GO:0052699">
    <property type="term" value="P:ergothioneine biosynthetic process"/>
    <property type="evidence" value="ECO:0007669"/>
    <property type="project" value="InterPro"/>
</dbReference>
<evidence type="ECO:0000259" key="5">
    <source>
        <dbReference type="Pfam" id="PF12867"/>
    </source>
</evidence>
<keyword evidence="2" id="KW-0408">Iron</keyword>
<dbReference type="InterPro" id="IPR017806">
    <property type="entry name" value="EgtB"/>
</dbReference>
<name>A0A843BB53_9BURK</name>
<dbReference type="InterPro" id="IPR034660">
    <property type="entry name" value="DinB/YfiT-like"/>
</dbReference>
<dbReference type="InterPro" id="IPR016187">
    <property type="entry name" value="CTDL_fold"/>
</dbReference>
<dbReference type="PANTHER" id="PTHR23150">
    <property type="entry name" value="SULFATASE MODIFYING FACTOR 1, 2"/>
    <property type="match status" value="1"/>
</dbReference>
<reference evidence="6" key="1">
    <citation type="submission" date="2020-12" db="EMBL/GenBank/DDBJ databases">
        <title>Comamonas sp. nov., isolated from stream water.</title>
        <authorList>
            <person name="Park K.-H."/>
        </authorList>
    </citation>
    <scope>NUCLEOTIDE SEQUENCE</scope>
    <source>
        <strain evidence="6">EJ-4</strain>
    </source>
</reference>
<dbReference type="InterPro" id="IPR051043">
    <property type="entry name" value="Sulfatase_Mod_Factor_Kinase"/>
</dbReference>
<dbReference type="Proteomes" id="UP000530032">
    <property type="component" value="Unassembled WGS sequence"/>
</dbReference>
<dbReference type="Pfam" id="PF12867">
    <property type="entry name" value="DinB_2"/>
    <property type="match status" value="1"/>
</dbReference>
<comment type="pathway">
    <text evidence="3">Amino-acid biosynthesis; ergothioneine biosynthesis.</text>
</comment>
<organism evidence="6 7">
    <name type="scientific">Comamonas suwonensis</name>
    <dbReference type="NCBI Taxonomy" id="2606214"/>
    <lineage>
        <taxon>Bacteria</taxon>
        <taxon>Pseudomonadati</taxon>
        <taxon>Pseudomonadota</taxon>
        <taxon>Betaproteobacteria</taxon>
        <taxon>Burkholderiales</taxon>
        <taxon>Comamonadaceae</taxon>
        <taxon>Comamonas</taxon>
    </lineage>
</organism>
<feature type="domain" description="Sulfatase-modifying factor enzyme-like" evidence="4">
    <location>
        <begin position="371"/>
        <end position="444"/>
    </location>
</feature>
<evidence type="ECO:0000256" key="3">
    <source>
        <dbReference type="ARBA" id="ARBA00037882"/>
    </source>
</evidence>
<protein>
    <submittedName>
        <fullName evidence="6">Ergothioneine biosynthesis protein EgtB</fullName>
    </submittedName>
</protein>
<dbReference type="Pfam" id="PF03781">
    <property type="entry name" value="FGE-sulfatase"/>
    <property type="match status" value="2"/>
</dbReference>
<accession>A0A843BB53</accession>
<evidence type="ECO:0000256" key="2">
    <source>
        <dbReference type="ARBA" id="ARBA00023004"/>
    </source>
</evidence>
<proteinExistence type="predicted"/>
<dbReference type="SUPFAM" id="SSF109854">
    <property type="entry name" value="DinB/YfiT-like putative metalloenzymes"/>
    <property type="match status" value="1"/>
</dbReference>
<dbReference type="NCBIfam" id="TIGR03440">
    <property type="entry name" value="egtB_TIGR03440"/>
    <property type="match status" value="1"/>
</dbReference>
<evidence type="ECO:0000313" key="6">
    <source>
        <dbReference type="EMBL" id="MBI1626144.1"/>
    </source>
</evidence>